<reference evidence="1" key="1">
    <citation type="submission" date="2023-03" db="EMBL/GenBank/DDBJ databases">
        <title>Chromosome-scale reference genome and RAD-based genetic map of yellow starthistle (Centaurea solstitialis) reveal putative structural variation and QTLs associated with invader traits.</title>
        <authorList>
            <person name="Reatini B."/>
            <person name="Cang F.A."/>
            <person name="Jiang Q."/>
            <person name="Mckibben M.T.W."/>
            <person name="Barker M.S."/>
            <person name="Rieseberg L.H."/>
            <person name="Dlugosch K.M."/>
        </authorList>
    </citation>
    <scope>NUCLEOTIDE SEQUENCE</scope>
    <source>
        <strain evidence="1">CAN-66</strain>
        <tissue evidence="1">Leaf</tissue>
    </source>
</reference>
<evidence type="ECO:0000313" key="1">
    <source>
        <dbReference type="EMBL" id="KAJ9541844.1"/>
    </source>
</evidence>
<sequence>MKIPIVKVRSNSEHGPEFTWEREAFMKSKYPHLFTEESSACSKQVPTRWWFDLFDVSGSDSPPFSLYAREGVVGSSCSSCRLEKDPHKAHRDG</sequence>
<comment type="caution">
    <text evidence="1">The sequence shown here is derived from an EMBL/GenBank/DDBJ whole genome shotgun (WGS) entry which is preliminary data.</text>
</comment>
<protein>
    <submittedName>
        <fullName evidence="1">Uncharacterized protein</fullName>
    </submittedName>
</protein>
<dbReference type="AlphaFoldDB" id="A0AA38SFC7"/>
<keyword evidence="2" id="KW-1185">Reference proteome</keyword>
<accession>A0AA38SFC7</accession>
<evidence type="ECO:0000313" key="2">
    <source>
        <dbReference type="Proteomes" id="UP001172457"/>
    </source>
</evidence>
<dbReference type="Proteomes" id="UP001172457">
    <property type="component" value="Chromosome 7"/>
</dbReference>
<gene>
    <name evidence="1" type="ORF">OSB04_028350</name>
</gene>
<organism evidence="1 2">
    <name type="scientific">Centaurea solstitialis</name>
    <name type="common">yellow star-thistle</name>
    <dbReference type="NCBI Taxonomy" id="347529"/>
    <lineage>
        <taxon>Eukaryota</taxon>
        <taxon>Viridiplantae</taxon>
        <taxon>Streptophyta</taxon>
        <taxon>Embryophyta</taxon>
        <taxon>Tracheophyta</taxon>
        <taxon>Spermatophyta</taxon>
        <taxon>Magnoliopsida</taxon>
        <taxon>eudicotyledons</taxon>
        <taxon>Gunneridae</taxon>
        <taxon>Pentapetalae</taxon>
        <taxon>asterids</taxon>
        <taxon>campanulids</taxon>
        <taxon>Asterales</taxon>
        <taxon>Asteraceae</taxon>
        <taxon>Carduoideae</taxon>
        <taxon>Cardueae</taxon>
        <taxon>Centaureinae</taxon>
        <taxon>Centaurea</taxon>
    </lineage>
</organism>
<dbReference type="EMBL" id="JARYMX010000007">
    <property type="protein sequence ID" value="KAJ9541844.1"/>
    <property type="molecule type" value="Genomic_DNA"/>
</dbReference>
<name>A0AA38SFC7_9ASTR</name>
<proteinExistence type="predicted"/>